<dbReference type="CDD" id="cd03089">
    <property type="entry name" value="PMM_PGM"/>
    <property type="match status" value="1"/>
</dbReference>
<dbReference type="AlphaFoldDB" id="A0A6P1MAI7"/>
<evidence type="ECO:0000256" key="6">
    <source>
        <dbReference type="ARBA" id="ARBA00023235"/>
    </source>
</evidence>
<comment type="cofactor">
    <cofactor evidence="1">
        <name>Mg(2+)</name>
        <dbReference type="ChEBI" id="CHEBI:18420"/>
    </cofactor>
</comment>
<feature type="domain" description="Alpha-D-phosphohexomutase C-terminal" evidence="8">
    <location>
        <begin position="363"/>
        <end position="435"/>
    </location>
</feature>
<dbReference type="PANTHER" id="PTHR43771:SF1">
    <property type="entry name" value="PHOSPHOMANNOMUTASE"/>
    <property type="match status" value="1"/>
</dbReference>
<evidence type="ECO:0000313" key="12">
    <source>
        <dbReference type="EMBL" id="QHI70937.1"/>
    </source>
</evidence>
<name>A0A6P1MAI7_9BACT</name>
<organism evidence="12 13">
    <name type="scientific">Tichowtungia aerotolerans</name>
    <dbReference type="NCBI Taxonomy" id="2697043"/>
    <lineage>
        <taxon>Bacteria</taxon>
        <taxon>Pseudomonadati</taxon>
        <taxon>Kiritimatiellota</taxon>
        <taxon>Tichowtungiia</taxon>
        <taxon>Tichowtungiales</taxon>
        <taxon>Tichowtungiaceae</taxon>
        <taxon>Tichowtungia</taxon>
    </lineage>
</organism>
<dbReference type="GO" id="GO:0005975">
    <property type="term" value="P:carbohydrate metabolic process"/>
    <property type="evidence" value="ECO:0007669"/>
    <property type="project" value="InterPro"/>
</dbReference>
<dbReference type="InterPro" id="IPR005845">
    <property type="entry name" value="A-D-PHexomutase_a/b/a-II"/>
</dbReference>
<dbReference type="Pfam" id="PF02878">
    <property type="entry name" value="PGM_PMM_I"/>
    <property type="match status" value="1"/>
</dbReference>
<evidence type="ECO:0000256" key="2">
    <source>
        <dbReference type="ARBA" id="ARBA00010231"/>
    </source>
</evidence>
<dbReference type="SUPFAM" id="SSF53738">
    <property type="entry name" value="Phosphoglucomutase, first 3 domains"/>
    <property type="match status" value="3"/>
</dbReference>
<keyword evidence="6" id="KW-0413">Isomerase</keyword>
<accession>A0A6P1MAI7</accession>
<feature type="domain" description="Alpha-D-phosphohexomutase alpha/beta/alpha" evidence="11">
    <location>
        <begin position="247"/>
        <end position="353"/>
    </location>
</feature>
<dbReference type="KEGG" id="taer:GT409_11550"/>
<evidence type="ECO:0000256" key="5">
    <source>
        <dbReference type="ARBA" id="ARBA00022842"/>
    </source>
</evidence>
<protein>
    <submittedName>
        <fullName evidence="12">Phosphomannomutase/phosphoglucomutase</fullName>
    </submittedName>
</protein>
<dbReference type="EMBL" id="CP047593">
    <property type="protein sequence ID" value="QHI70937.1"/>
    <property type="molecule type" value="Genomic_DNA"/>
</dbReference>
<evidence type="ECO:0000259" key="9">
    <source>
        <dbReference type="Pfam" id="PF02878"/>
    </source>
</evidence>
<dbReference type="PANTHER" id="PTHR43771">
    <property type="entry name" value="PHOSPHOMANNOMUTASE"/>
    <property type="match status" value="1"/>
</dbReference>
<evidence type="ECO:0000313" key="13">
    <source>
        <dbReference type="Proteomes" id="UP000464954"/>
    </source>
</evidence>
<keyword evidence="4 7" id="KW-0479">Metal-binding</keyword>
<dbReference type="PROSITE" id="PS00710">
    <property type="entry name" value="PGM_PMM"/>
    <property type="match status" value="1"/>
</dbReference>
<reference evidence="12 13" key="1">
    <citation type="submission" date="2020-01" db="EMBL/GenBank/DDBJ databases">
        <title>Ponticoccus aerotolerans gen. nov., sp. nov., an anaerobic bacterium and proposal of Ponticoccusceae fam. nov., Ponticoccusles ord. nov. and Ponticoccuse classis nov. in the phylum Kiritimatiellaeota.</title>
        <authorList>
            <person name="Zhou L.Y."/>
            <person name="Du Z.J."/>
        </authorList>
    </citation>
    <scope>NUCLEOTIDE SEQUENCE [LARGE SCALE GENOMIC DNA]</scope>
    <source>
        <strain evidence="12 13">S-5007</strain>
    </source>
</reference>
<proteinExistence type="inferred from homology"/>
<dbReference type="SUPFAM" id="SSF55957">
    <property type="entry name" value="Phosphoglucomutase, C-terminal domain"/>
    <property type="match status" value="1"/>
</dbReference>
<dbReference type="InterPro" id="IPR005841">
    <property type="entry name" value="Alpha-D-phosphohexomutase_SF"/>
</dbReference>
<dbReference type="InterPro" id="IPR036900">
    <property type="entry name" value="A-D-PHexomutase_C_sf"/>
</dbReference>
<evidence type="ECO:0000259" key="8">
    <source>
        <dbReference type="Pfam" id="PF00408"/>
    </source>
</evidence>
<evidence type="ECO:0000259" key="11">
    <source>
        <dbReference type="Pfam" id="PF02880"/>
    </source>
</evidence>
<dbReference type="InterPro" id="IPR005846">
    <property type="entry name" value="A-D-PHexomutase_a/b/a-III"/>
</dbReference>
<keyword evidence="3" id="KW-0597">Phosphoprotein</keyword>
<dbReference type="InterPro" id="IPR005844">
    <property type="entry name" value="A-D-PHexomutase_a/b/a-I"/>
</dbReference>
<dbReference type="Gene3D" id="3.30.310.50">
    <property type="entry name" value="Alpha-D-phosphohexomutase, C-terminal domain"/>
    <property type="match status" value="1"/>
</dbReference>
<evidence type="ECO:0000259" key="10">
    <source>
        <dbReference type="Pfam" id="PF02879"/>
    </source>
</evidence>
<dbReference type="GO" id="GO:0000287">
    <property type="term" value="F:magnesium ion binding"/>
    <property type="evidence" value="ECO:0007669"/>
    <property type="project" value="InterPro"/>
</dbReference>
<keyword evidence="13" id="KW-1185">Reference proteome</keyword>
<dbReference type="InterPro" id="IPR016055">
    <property type="entry name" value="A-D-PHexomutase_a/b/a-I/II/III"/>
</dbReference>
<dbReference type="Gene3D" id="3.40.120.10">
    <property type="entry name" value="Alpha-D-Glucose-1,6-Bisphosphate, subunit A, domain 3"/>
    <property type="match status" value="3"/>
</dbReference>
<dbReference type="InterPro" id="IPR005843">
    <property type="entry name" value="A-D-PHexomutase_C"/>
</dbReference>
<gene>
    <name evidence="12" type="ORF">GT409_11550</name>
</gene>
<dbReference type="Pfam" id="PF02879">
    <property type="entry name" value="PGM_PMM_II"/>
    <property type="match status" value="1"/>
</dbReference>
<dbReference type="Proteomes" id="UP000464954">
    <property type="component" value="Chromosome"/>
</dbReference>
<dbReference type="Pfam" id="PF02880">
    <property type="entry name" value="PGM_PMM_III"/>
    <property type="match status" value="1"/>
</dbReference>
<keyword evidence="5 7" id="KW-0460">Magnesium</keyword>
<evidence type="ECO:0000256" key="7">
    <source>
        <dbReference type="RuleBase" id="RU004326"/>
    </source>
</evidence>
<dbReference type="PRINTS" id="PR00509">
    <property type="entry name" value="PGMPMM"/>
</dbReference>
<dbReference type="InterPro" id="IPR016066">
    <property type="entry name" value="A-D-PHexomutase_CS"/>
</dbReference>
<evidence type="ECO:0000256" key="3">
    <source>
        <dbReference type="ARBA" id="ARBA00022553"/>
    </source>
</evidence>
<feature type="domain" description="Alpha-D-phosphohexomutase alpha/beta/alpha" evidence="10">
    <location>
        <begin position="148"/>
        <end position="242"/>
    </location>
</feature>
<sequence>MKAFKAYDIRGVYGRDFDSSNVWKIGFFLPKLLNAETVLVGRDDRASSPEVFEALCGGITAAGADVVSIGQCTTPTVYFATASGGYDAAVMITASHNPPEYNGLKVCKTGALPVDYATGLSDLEQMIQAEAVPSERAGSVRELDVRDDYLSFLRQYLPDLSKLKIGVDCSNGMAGLLIKDLLGTAPVYIYDDLDGTFPNHPPNPLEEKNCAAIKKLVCDNGLDIGLIFDGDADRVMFIDERGRYVQPDLVTGVLAEYYLSDRPGRVLHDIRTSKSVTERIIELGGEPHMWKVGHSFAKLKMRELGCIVGGELAGHYYFRDFFNCDSGILTALIVLSVAAKLNAEGKSFSACIDGLVRYANSGELNFHIEAKDDAIAALVRTFAETEKPVAVYDFDGMRIEFPDWWFSVRPSNTEPYLRLLIEANDQTILAEKRSAIEAVLTSYL</sequence>
<feature type="domain" description="Alpha-D-phosphohexomutase alpha/beta/alpha" evidence="9">
    <location>
        <begin position="2"/>
        <end position="118"/>
    </location>
</feature>
<evidence type="ECO:0000256" key="1">
    <source>
        <dbReference type="ARBA" id="ARBA00001946"/>
    </source>
</evidence>
<evidence type="ECO:0000256" key="4">
    <source>
        <dbReference type="ARBA" id="ARBA00022723"/>
    </source>
</evidence>
<dbReference type="Pfam" id="PF00408">
    <property type="entry name" value="PGM_PMM_IV"/>
    <property type="match status" value="1"/>
</dbReference>
<dbReference type="GO" id="GO:0016868">
    <property type="term" value="F:intramolecular phosphotransferase activity"/>
    <property type="evidence" value="ECO:0007669"/>
    <property type="project" value="InterPro"/>
</dbReference>
<comment type="similarity">
    <text evidence="2 7">Belongs to the phosphohexose mutase family.</text>
</comment>